<accession>A0ABP9E7M2</accession>
<reference evidence="3" key="1">
    <citation type="journal article" date="2019" name="Int. J. Syst. Evol. Microbiol.">
        <title>The Global Catalogue of Microorganisms (GCM) 10K type strain sequencing project: providing services to taxonomists for standard genome sequencing and annotation.</title>
        <authorList>
            <consortium name="The Broad Institute Genomics Platform"/>
            <consortium name="The Broad Institute Genome Sequencing Center for Infectious Disease"/>
            <person name="Wu L."/>
            <person name="Ma J."/>
        </authorList>
    </citation>
    <scope>NUCLEOTIDE SEQUENCE [LARGE SCALE GENOMIC DNA]</scope>
    <source>
        <strain evidence="3">JCM 13006</strain>
    </source>
</reference>
<protein>
    <submittedName>
        <fullName evidence="2">Uncharacterized protein</fullName>
    </submittedName>
</protein>
<feature type="region of interest" description="Disordered" evidence="1">
    <location>
        <begin position="34"/>
        <end position="56"/>
    </location>
</feature>
<keyword evidence="3" id="KW-1185">Reference proteome</keyword>
<evidence type="ECO:0000313" key="3">
    <source>
        <dbReference type="Proteomes" id="UP001501752"/>
    </source>
</evidence>
<sequence length="152" mass="15459">MDDVQQVSDRAGAVLADLGPVGRCRVEVVEVPAGADLPEPGPPGGGPYGSVLEFGPADGPAPLPGLHVRVSAGADRTSVHLPFGLPPAEALCLLADRLQDWAVELTHGSPLPPCPGHPHPLSATVLDGAAVWTCPRRPDHPVAPIAGTPPAE</sequence>
<gene>
    <name evidence="2" type="ORF">GCM10023235_57380</name>
</gene>
<evidence type="ECO:0000256" key="1">
    <source>
        <dbReference type="SAM" id="MobiDB-lite"/>
    </source>
</evidence>
<dbReference type="RefSeq" id="WP_345699769.1">
    <property type="nucleotide sequence ID" value="NZ_BAABIS010000001.1"/>
</dbReference>
<dbReference type="EMBL" id="BAABIS010000001">
    <property type="protein sequence ID" value="GAA4871033.1"/>
    <property type="molecule type" value="Genomic_DNA"/>
</dbReference>
<comment type="caution">
    <text evidence="2">The sequence shown here is derived from an EMBL/GenBank/DDBJ whole genome shotgun (WGS) entry which is preliminary data.</text>
</comment>
<name>A0ABP9E7M2_9ACTN</name>
<organism evidence="2 3">
    <name type="scientific">Kitasatospora terrestris</name>
    <dbReference type="NCBI Taxonomy" id="258051"/>
    <lineage>
        <taxon>Bacteria</taxon>
        <taxon>Bacillati</taxon>
        <taxon>Actinomycetota</taxon>
        <taxon>Actinomycetes</taxon>
        <taxon>Kitasatosporales</taxon>
        <taxon>Streptomycetaceae</taxon>
        <taxon>Kitasatospora</taxon>
    </lineage>
</organism>
<proteinExistence type="predicted"/>
<dbReference type="Proteomes" id="UP001501752">
    <property type="component" value="Unassembled WGS sequence"/>
</dbReference>
<evidence type="ECO:0000313" key="2">
    <source>
        <dbReference type="EMBL" id="GAA4871033.1"/>
    </source>
</evidence>